<keyword evidence="1" id="KW-0472">Membrane</keyword>
<name>A0A1G9TUN9_9PROT</name>
<dbReference type="RefSeq" id="WP_091770518.1">
    <property type="nucleotide sequence ID" value="NZ_FNHG01000013.1"/>
</dbReference>
<feature type="transmembrane region" description="Helical" evidence="1">
    <location>
        <begin position="374"/>
        <end position="392"/>
    </location>
</feature>
<evidence type="ECO:0000313" key="3">
    <source>
        <dbReference type="EMBL" id="SDM50955.1"/>
    </source>
</evidence>
<feature type="domain" description="DUF2157" evidence="2">
    <location>
        <begin position="12"/>
        <end position="151"/>
    </location>
</feature>
<dbReference type="OrthoDB" id="7353197at2"/>
<evidence type="ECO:0000313" key="4">
    <source>
        <dbReference type="Proteomes" id="UP000199759"/>
    </source>
</evidence>
<evidence type="ECO:0000256" key="1">
    <source>
        <dbReference type="SAM" id="Phobius"/>
    </source>
</evidence>
<feature type="transmembrane region" description="Helical" evidence="1">
    <location>
        <begin position="172"/>
        <end position="190"/>
    </location>
</feature>
<feature type="transmembrane region" description="Helical" evidence="1">
    <location>
        <begin position="41"/>
        <end position="62"/>
    </location>
</feature>
<protein>
    <submittedName>
        <fullName evidence="3">Uncharacterized membrane protein</fullName>
    </submittedName>
</protein>
<keyword evidence="1" id="KW-0812">Transmembrane</keyword>
<feature type="transmembrane region" description="Helical" evidence="1">
    <location>
        <begin position="98"/>
        <end position="119"/>
    </location>
</feature>
<feature type="transmembrane region" description="Helical" evidence="1">
    <location>
        <begin position="74"/>
        <end position="92"/>
    </location>
</feature>
<dbReference type="Proteomes" id="UP000199759">
    <property type="component" value="Unassembled WGS sequence"/>
</dbReference>
<feature type="transmembrane region" description="Helical" evidence="1">
    <location>
        <begin position="131"/>
        <end position="152"/>
    </location>
</feature>
<feature type="transmembrane region" description="Helical" evidence="1">
    <location>
        <begin position="318"/>
        <end position="340"/>
    </location>
</feature>
<dbReference type="AlphaFoldDB" id="A0A1G9TUN9"/>
<feature type="transmembrane region" description="Helical" evidence="1">
    <location>
        <begin position="228"/>
        <end position="246"/>
    </location>
</feature>
<keyword evidence="1" id="KW-1133">Transmembrane helix</keyword>
<dbReference type="Pfam" id="PF09925">
    <property type="entry name" value="DUF2157"/>
    <property type="match status" value="1"/>
</dbReference>
<organism evidence="3 4">
    <name type="scientific">Maricaulis salignorans</name>
    <dbReference type="NCBI Taxonomy" id="144026"/>
    <lineage>
        <taxon>Bacteria</taxon>
        <taxon>Pseudomonadati</taxon>
        <taxon>Pseudomonadota</taxon>
        <taxon>Alphaproteobacteria</taxon>
        <taxon>Maricaulales</taxon>
        <taxon>Maricaulaceae</taxon>
        <taxon>Maricaulis</taxon>
    </lineage>
</organism>
<accession>A0A1G9TUN9</accession>
<dbReference type="InterPro" id="IPR018677">
    <property type="entry name" value="DUF2157"/>
</dbReference>
<feature type="transmembrane region" description="Helical" evidence="1">
    <location>
        <begin position="398"/>
        <end position="420"/>
    </location>
</feature>
<feature type="transmembrane region" description="Helical" evidence="1">
    <location>
        <begin position="346"/>
        <end position="365"/>
    </location>
</feature>
<feature type="transmembrane region" description="Helical" evidence="1">
    <location>
        <begin position="197"/>
        <end position="216"/>
    </location>
</feature>
<evidence type="ECO:0000259" key="2">
    <source>
        <dbReference type="Pfam" id="PF09925"/>
    </source>
</evidence>
<feature type="transmembrane region" description="Helical" evidence="1">
    <location>
        <begin position="284"/>
        <end position="306"/>
    </location>
</feature>
<reference evidence="3 4" key="1">
    <citation type="submission" date="2016-10" db="EMBL/GenBank/DDBJ databases">
        <authorList>
            <person name="de Groot N.N."/>
        </authorList>
    </citation>
    <scope>NUCLEOTIDE SEQUENCE [LARGE SCALE GENOMIC DNA]</scope>
    <source>
        <strain evidence="3 4">DSM 16077</strain>
    </source>
</reference>
<dbReference type="EMBL" id="FNHG01000013">
    <property type="protein sequence ID" value="SDM50955.1"/>
    <property type="molecule type" value="Genomic_DNA"/>
</dbReference>
<feature type="transmembrane region" description="Helical" evidence="1">
    <location>
        <begin position="253"/>
        <end position="272"/>
    </location>
</feature>
<dbReference type="STRING" id="144026.SAMN04488568_1132"/>
<keyword evidence="4" id="KW-1185">Reference proteome</keyword>
<gene>
    <name evidence="3" type="ORF">SAMN04488568_1132</name>
</gene>
<proteinExistence type="predicted"/>
<sequence>MGYRTRLTDDLERWIAAGWVDAAHRQAILGDVASRPGRWNAAGALAILGATLLAMSALSFVAANWDAMPRLIRFATIVLALWASLLGAGRAFDRDAPVIGHALALLGAALFGAAIMLTAQTFNMTSFRNTALLVWAAAAGGVALALPSRPVLILATGLGALWAGMEAFNPNAPGVVWAYLPVWGATALLARRLGSRVSFNLLALALFVWISHIMWSQAAADRLGQLEALDAVILIAGAIGLLAAWLRDRAIAGGGVLAAWAIALAVLGAHLLQWPLDEIRDADAGAGSGLHTAIATITLLMMAGIAWRRVADGKASRVAALTYLAAGLMAAAIPALVQAAGPDLMIWVRILIGAVFYALCAAMIVQGTRPDQSIVGALGIAGFVLQTLYVYAETFSGLLDTALFFFVGGVILFVISLALLRLRRGRSTAPGTTGREASS</sequence>